<reference evidence="3" key="2">
    <citation type="submission" date="2019-06" db="EMBL/GenBank/DDBJ databases">
        <title>Genomics analysis of Aphanomyces spp. identifies a new class of oomycete effector associated with host adaptation.</title>
        <authorList>
            <person name="Gaulin E."/>
        </authorList>
    </citation>
    <scope>NUCLEOTIDE SEQUENCE</scope>
    <source>
        <strain evidence="3">CBS 578.67</strain>
    </source>
</reference>
<dbReference type="PROSITE" id="PS51502">
    <property type="entry name" value="S_R_A_B_BARREL"/>
    <property type="match status" value="1"/>
</dbReference>
<name>A0A485LJW6_9STRA</name>
<dbReference type="OrthoDB" id="42919at2759"/>
<evidence type="ECO:0000313" key="3">
    <source>
        <dbReference type="EMBL" id="KAF0686707.1"/>
    </source>
</evidence>
<keyword evidence="5" id="KW-1185">Reference proteome</keyword>
<dbReference type="Gene3D" id="3.30.70.100">
    <property type="match status" value="1"/>
</dbReference>
<reference evidence="4 5" key="1">
    <citation type="submission" date="2019-03" db="EMBL/GenBank/DDBJ databases">
        <authorList>
            <person name="Gaulin E."/>
            <person name="Dumas B."/>
        </authorList>
    </citation>
    <scope>NUCLEOTIDE SEQUENCE [LARGE SCALE GENOMIC DNA]</scope>
    <source>
        <strain evidence="4">CBS 568.67</strain>
    </source>
</reference>
<dbReference type="InterPro" id="IPR013097">
    <property type="entry name" value="Dabb"/>
</dbReference>
<evidence type="ECO:0000259" key="2">
    <source>
        <dbReference type="PROSITE" id="PS51502"/>
    </source>
</evidence>
<dbReference type="SMART" id="SM00886">
    <property type="entry name" value="Dabb"/>
    <property type="match status" value="1"/>
</dbReference>
<dbReference type="SUPFAM" id="SSF54909">
    <property type="entry name" value="Dimeric alpha+beta barrel"/>
    <property type="match status" value="1"/>
</dbReference>
<sequence length="106" mass="11669">MSVEHVVLLKWKDDAPADTIAQIATGLTALKDKVPGIVDLTYGEDFNKVRSDGFTHMLVVRFVSKEALASYDTHPEHQKVVSLIRTVVDKVLAVDIESPRLTPASL</sequence>
<dbReference type="AlphaFoldDB" id="A0A485LJW6"/>
<feature type="domain" description="Stress-response A/B barrel" evidence="2">
    <location>
        <begin position="3"/>
        <end position="96"/>
    </location>
</feature>
<evidence type="ECO:0000313" key="5">
    <source>
        <dbReference type="Proteomes" id="UP000332933"/>
    </source>
</evidence>
<comment type="subunit">
    <text evidence="1">Homodimer.</text>
</comment>
<dbReference type="PANTHER" id="PTHR33178:SF10">
    <property type="entry name" value="STRESS-RESPONSE A_B BARREL DOMAIN-CONTAINING PROTEIN"/>
    <property type="match status" value="1"/>
</dbReference>
<dbReference type="Proteomes" id="UP000332933">
    <property type="component" value="Unassembled WGS sequence"/>
</dbReference>
<dbReference type="InterPro" id="IPR011008">
    <property type="entry name" value="Dimeric_a/b-barrel"/>
</dbReference>
<evidence type="ECO:0000313" key="4">
    <source>
        <dbReference type="EMBL" id="VFT98219.1"/>
    </source>
</evidence>
<accession>A0A485LJW6</accession>
<protein>
    <submittedName>
        <fullName evidence="4">Aste57867_21549 protein</fullName>
    </submittedName>
</protein>
<dbReference type="Pfam" id="PF07876">
    <property type="entry name" value="Dabb"/>
    <property type="match status" value="1"/>
</dbReference>
<organism evidence="4 5">
    <name type="scientific">Aphanomyces stellatus</name>
    <dbReference type="NCBI Taxonomy" id="120398"/>
    <lineage>
        <taxon>Eukaryota</taxon>
        <taxon>Sar</taxon>
        <taxon>Stramenopiles</taxon>
        <taxon>Oomycota</taxon>
        <taxon>Saprolegniomycetes</taxon>
        <taxon>Saprolegniales</taxon>
        <taxon>Verrucalvaceae</taxon>
        <taxon>Aphanomyces</taxon>
    </lineage>
</organism>
<dbReference type="EMBL" id="CAADRA010007005">
    <property type="protein sequence ID" value="VFT98219.1"/>
    <property type="molecule type" value="Genomic_DNA"/>
</dbReference>
<dbReference type="PANTHER" id="PTHR33178">
    <property type="match status" value="1"/>
</dbReference>
<dbReference type="InterPro" id="IPR044662">
    <property type="entry name" value="HS1/DABB1-like"/>
</dbReference>
<evidence type="ECO:0000256" key="1">
    <source>
        <dbReference type="ARBA" id="ARBA00011738"/>
    </source>
</evidence>
<gene>
    <name evidence="4" type="primary">Aste57867_21549</name>
    <name evidence="3" type="ORF">As57867_021480</name>
    <name evidence="4" type="ORF">ASTE57867_21549</name>
</gene>
<proteinExistence type="predicted"/>
<dbReference type="EMBL" id="VJMH01006979">
    <property type="protein sequence ID" value="KAF0686707.1"/>
    <property type="molecule type" value="Genomic_DNA"/>
</dbReference>